<name>A0A2K9HC80_9BACT</name>
<accession>A0A2K9HC80</accession>
<evidence type="ECO:0000313" key="3">
    <source>
        <dbReference type="Proteomes" id="UP000198427"/>
    </source>
</evidence>
<dbReference type="InterPro" id="IPR012433">
    <property type="entry name" value="Imm11"/>
</dbReference>
<dbReference type="Pfam" id="PF07791">
    <property type="entry name" value="Imm11"/>
    <property type="match status" value="1"/>
</dbReference>
<dbReference type="Proteomes" id="UP000198427">
    <property type="component" value="Unassembled WGS sequence"/>
</dbReference>
<dbReference type="GeneID" id="94030032"/>
<dbReference type="EMBL" id="FZNZ01000047">
    <property type="protein sequence ID" value="SNS13130.1"/>
    <property type="molecule type" value="Genomic_DNA"/>
</dbReference>
<gene>
    <name evidence="2" type="ORF">SAMN06265364_1477</name>
</gene>
<dbReference type="RefSeq" id="WP_089367193.1">
    <property type="nucleotide sequence ID" value="NZ_CP023864.1"/>
</dbReference>
<comment type="caution">
    <text evidence="2">The sequence shown here is derived from an EMBL/GenBank/DDBJ whole genome shotgun (WGS) entry which is preliminary data.</text>
</comment>
<dbReference type="AlphaFoldDB" id="A0A2K9HC80"/>
<reference evidence="2 3" key="1">
    <citation type="submission" date="2017-06" db="EMBL/GenBank/DDBJ databases">
        <authorList>
            <person name="Varghese N."/>
            <person name="Submissions S."/>
        </authorList>
    </citation>
    <scope>NUCLEOTIDE SEQUENCE [LARGE SCALE GENOMIC DNA]</scope>
    <source>
        <strain evidence="2 3">DSM 26989</strain>
    </source>
</reference>
<evidence type="ECO:0000313" key="2">
    <source>
        <dbReference type="EMBL" id="SNS13130.1"/>
    </source>
</evidence>
<dbReference type="OrthoDB" id="7068657at2"/>
<sequence>MYYQLNEFYKRDIYLQYAEENSIQYNAFEKGERIEIKSDIFYKVDKIDDYLNNYDVLPTYGTPLVSSKFVKLFKGYEEDVQFLRVNIKDMDGNTNRNFYIPNILKIVPCLDEVRSVIETKRYGSAVIKIIKQLYIVPNSIHNSLMVRMKEKISYIIVTEQFRKLCESANLKGINLIEEGSSVYTKI</sequence>
<proteinExistence type="predicted"/>
<organism evidence="2 3">
    <name type="scientific">Prevotella jejuni</name>
    <dbReference type="NCBI Taxonomy" id="1177574"/>
    <lineage>
        <taxon>Bacteria</taxon>
        <taxon>Pseudomonadati</taxon>
        <taxon>Bacteroidota</taxon>
        <taxon>Bacteroidia</taxon>
        <taxon>Bacteroidales</taxon>
        <taxon>Prevotellaceae</taxon>
        <taxon>Prevotella</taxon>
    </lineage>
</organism>
<dbReference type="KEGG" id="pje:CRM71_11695"/>
<feature type="domain" description="Immunity MXAN-0049 protein" evidence="1">
    <location>
        <begin position="60"/>
        <end position="176"/>
    </location>
</feature>
<evidence type="ECO:0000259" key="1">
    <source>
        <dbReference type="Pfam" id="PF07791"/>
    </source>
</evidence>
<protein>
    <recommendedName>
        <fullName evidence="1">Immunity MXAN-0049 protein domain-containing protein</fullName>
    </recommendedName>
</protein>
<keyword evidence="3" id="KW-1185">Reference proteome</keyword>